<feature type="repeat" description="ANK" evidence="2">
    <location>
        <begin position="1049"/>
        <end position="1081"/>
    </location>
</feature>
<dbReference type="GO" id="GO:0003824">
    <property type="term" value="F:catalytic activity"/>
    <property type="evidence" value="ECO:0007669"/>
    <property type="project" value="InterPro"/>
</dbReference>
<evidence type="ECO:0000256" key="2">
    <source>
        <dbReference type="PROSITE-ProRule" id="PRU00023"/>
    </source>
</evidence>
<feature type="domain" description="Nephrocystin 3-like N-terminal" evidence="5">
    <location>
        <begin position="384"/>
        <end position="557"/>
    </location>
</feature>
<dbReference type="InterPro" id="IPR027417">
    <property type="entry name" value="P-loop_NTPase"/>
</dbReference>
<dbReference type="InterPro" id="IPR002110">
    <property type="entry name" value="Ankyrin_rpt"/>
</dbReference>
<dbReference type="EMBL" id="PDNB01000176">
    <property type="protein sequence ID" value="PGH01143.1"/>
    <property type="molecule type" value="Genomic_DNA"/>
</dbReference>
<dbReference type="InterPro" id="IPR054471">
    <property type="entry name" value="GPIID_WHD"/>
</dbReference>
<dbReference type="Gene3D" id="3.40.50.300">
    <property type="entry name" value="P-loop containing nucleotide triphosphate hydrolases"/>
    <property type="match status" value="1"/>
</dbReference>
<feature type="repeat" description="ANK" evidence="2">
    <location>
        <begin position="983"/>
        <end position="1015"/>
    </location>
</feature>
<keyword evidence="1" id="KW-0677">Repeat</keyword>
<feature type="repeat" description="ANK" evidence="2">
    <location>
        <begin position="913"/>
        <end position="933"/>
    </location>
</feature>
<dbReference type="STRING" id="1447875.A0A2B7WX22"/>
<evidence type="ECO:0000259" key="5">
    <source>
        <dbReference type="Pfam" id="PF24883"/>
    </source>
</evidence>
<sequence length="1307" mass="146106">MTKPLCHQDYTIAWICALPLEFAAAESMLDERHPKLPTSRKDENTYILGSICGHNVAILCLPDGVYGTTAATALVTQMRSTFEAIRFGLMVGIGGGAPSKENDIRLGDVVVSKPTRDFGGVIQYDYGKTIQEGQFERTGVLNKPPTILLTALSRLRAAHESGPSRIRNIISEAAANNAHLNPKPGYKYPEEDADILFEAGYEHPENEDTCNNCDRLRLVKRSPRNGFDPVIHYGLIASGNQVMKHGLTRDKLAQKLGVLCFEMEAAGLMDVIPCLVIRGICDYSDSHKQKKWQDYAALTAVAYAKELISVIHADQIVDALPASSRADEVWQYDSVSAIPDLLLPESITKRSIIENRIDDWIIERLSNYDHEKVYRRLCRKRLLGTTQWFIDHPVFREWLTGDAIPSLWCSGKIGSGKTIIATSVIETAKYRSPELRAPTVFYYVENEETSTLSVPFILRSFIKQICEFFRLTSAPFADNSILSDIHKFFGEKRTVPDIEDLEYVFVRLYRCVPDTIYVIDGFDALNQENCRILLRLIKQLFSDVSDRRGSKCMLLSREQIPGFTNVATLIPGIRQISTSSNIMQDIQLYIKTTIDDKTMFRELTNDYNLVDEIKQVLAKESSEMFLVEASSRRLGGDVRRCAKRIVTRDNIAVKVLKWVSFAVRPLHIEELREAVAIAPSDTRWDPERVPQRDYVTGCCANLVVMDPTDGCVRFAHPSVRQFLESDRSCISGYPASAEQGELEFPSPASSMYCKALDFPFIKSASRILNAKPSITLRIPKLAGNQNRSQYRFLNYAIDSWALQTKHITHQSPAWRNFERLATNFNETWNFHPWVSGGRSLLSRLHGLLGWAVKEQHGPLLSIAFRSSKDLLRICNVPLIGETLPALHLASKFGYYTMVKQLLDICDVNSRDLDGYTPLHHAASKGHIDIVRLICNTKKAKVDIPSKSRDTPLWLAANGGYDNIVRYLIKRQANISHLTPEDSLQITPIAAAARNGHAAEVELLLPKGANPSRKNQNGLFPIIAAATNGHVAVVELLLRIGLDPDDRDATGYTPLITALKHGHAAVAELLLEKGAKPDGGNPFEDSPLELASKYGHVAVVELLLEKADFFNDLYQPLVEASKSGHEEIVALLLRRANDAYATLPWFGDGGYPLDILNAIEQLSFQMTAHKSTVLDKQEMLLVAVRKNLKPLANLLLEMGADPNHEHAGYDTPLFEALRIDYGMVKVLLENGADPNKHNNNSCDYPTPLSRAAREGNVEMVKLLLQNGTYPDSRALGAPRPIELARINGHRDIINLLLEHGAFDKSKMR</sequence>
<evidence type="ECO:0000259" key="4">
    <source>
        <dbReference type="Pfam" id="PF22939"/>
    </source>
</evidence>
<dbReference type="PANTHER" id="PTHR46082">
    <property type="entry name" value="ATP/GTP-BINDING PROTEIN-RELATED"/>
    <property type="match status" value="1"/>
</dbReference>
<accession>A0A2B7WX22</accession>
<feature type="repeat" description="ANK" evidence="2">
    <location>
        <begin position="1242"/>
        <end position="1274"/>
    </location>
</feature>
<dbReference type="PROSITE" id="PS50297">
    <property type="entry name" value="ANK_REP_REGION"/>
    <property type="match status" value="4"/>
</dbReference>
<comment type="caution">
    <text evidence="6">The sequence shown here is derived from an EMBL/GenBank/DDBJ whole genome shotgun (WGS) entry which is preliminary data.</text>
</comment>
<evidence type="ECO:0000259" key="3">
    <source>
        <dbReference type="Pfam" id="PF01048"/>
    </source>
</evidence>
<dbReference type="Pfam" id="PF24883">
    <property type="entry name" value="NPHP3_N"/>
    <property type="match status" value="1"/>
</dbReference>
<dbReference type="SMART" id="SM00248">
    <property type="entry name" value="ANK"/>
    <property type="match status" value="12"/>
</dbReference>
<evidence type="ECO:0000313" key="7">
    <source>
        <dbReference type="Proteomes" id="UP000223968"/>
    </source>
</evidence>
<name>A0A2B7WX22_9EURO</name>
<protein>
    <submittedName>
        <fullName evidence="6">Uncharacterized protein</fullName>
    </submittedName>
</protein>
<gene>
    <name evidence="6" type="ORF">AJ79_08014</name>
</gene>
<feature type="domain" description="GPI inositol-deacylase winged helix" evidence="4">
    <location>
        <begin position="650"/>
        <end position="726"/>
    </location>
</feature>
<feature type="domain" description="Nucleoside phosphorylase" evidence="3">
    <location>
        <begin position="11"/>
        <end position="293"/>
    </location>
</feature>
<keyword evidence="2" id="KW-0040">ANK repeat</keyword>
<dbReference type="SUPFAM" id="SSF53167">
    <property type="entry name" value="Purine and uridine phosphorylases"/>
    <property type="match status" value="1"/>
</dbReference>
<dbReference type="GO" id="GO:0009116">
    <property type="term" value="P:nucleoside metabolic process"/>
    <property type="evidence" value="ECO:0007669"/>
    <property type="project" value="InterPro"/>
</dbReference>
<reference evidence="6 7" key="1">
    <citation type="submission" date="2017-10" db="EMBL/GenBank/DDBJ databases">
        <title>Comparative genomics in systemic dimorphic fungi from Ajellomycetaceae.</title>
        <authorList>
            <person name="Munoz J.F."/>
            <person name="Mcewen J.G."/>
            <person name="Clay O.K."/>
            <person name="Cuomo C.A."/>
        </authorList>
    </citation>
    <scope>NUCLEOTIDE SEQUENCE [LARGE SCALE GENOMIC DNA]</scope>
    <source>
        <strain evidence="6 7">UAMH5409</strain>
    </source>
</reference>
<evidence type="ECO:0000313" key="6">
    <source>
        <dbReference type="EMBL" id="PGH01143.1"/>
    </source>
</evidence>
<dbReference type="Gene3D" id="3.40.50.1580">
    <property type="entry name" value="Nucleoside phosphorylase domain"/>
    <property type="match status" value="1"/>
</dbReference>
<organism evidence="6 7">
    <name type="scientific">Helicocarpus griseus UAMH5409</name>
    <dbReference type="NCBI Taxonomy" id="1447875"/>
    <lineage>
        <taxon>Eukaryota</taxon>
        <taxon>Fungi</taxon>
        <taxon>Dikarya</taxon>
        <taxon>Ascomycota</taxon>
        <taxon>Pezizomycotina</taxon>
        <taxon>Eurotiomycetes</taxon>
        <taxon>Eurotiomycetidae</taxon>
        <taxon>Onygenales</taxon>
        <taxon>Ajellomycetaceae</taxon>
        <taxon>Helicocarpus</taxon>
    </lineage>
</organism>
<keyword evidence="7" id="KW-1185">Reference proteome</keyword>
<feature type="repeat" description="ANK" evidence="2">
    <location>
        <begin position="1016"/>
        <end position="1048"/>
    </location>
</feature>
<proteinExistence type="predicted"/>
<dbReference type="PANTHER" id="PTHR46082:SF11">
    <property type="entry name" value="AAA+ ATPASE DOMAIN-CONTAINING PROTEIN-RELATED"/>
    <property type="match status" value="1"/>
</dbReference>
<dbReference type="SUPFAM" id="SSF48403">
    <property type="entry name" value="Ankyrin repeat"/>
    <property type="match status" value="2"/>
</dbReference>
<dbReference type="InterPro" id="IPR035994">
    <property type="entry name" value="Nucleoside_phosphorylase_sf"/>
</dbReference>
<dbReference type="Pfam" id="PF22939">
    <property type="entry name" value="WHD_GPIID"/>
    <property type="match status" value="1"/>
</dbReference>
<dbReference type="InterPro" id="IPR000845">
    <property type="entry name" value="Nucleoside_phosphorylase_d"/>
</dbReference>
<dbReference type="Gene3D" id="1.25.40.20">
    <property type="entry name" value="Ankyrin repeat-containing domain"/>
    <property type="match status" value="3"/>
</dbReference>
<dbReference type="Pfam" id="PF12796">
    <property type="entry name" value="Ank_2"/>
    <property type="match status" value="4"/>
</dbReference>
<dbReference type="PRINTS" id="PR01415">
    <property type="entry name" value="ANKYRIN"/>
</dbReference>
<dbReference type="InterPro" id="IPR036770">
    <property type="entry name" value="Ankyrin_rpt-contain_sf"/>
</dbReference>
<dbReference type="InterPro" id="IPR056884">
    <property type="entry name" value="NPHP3-like_N"/>
</dbReference>
<dbReference type="OrthoDB" id="1577640at2759"/>
<dbReference type="Proteomes" id="UP000223968">
    <property type="component" value="Unassembled WGS sequence"/>
</dbReference>
<dbReference type="InterPro" id="IPR053137">
    <property type="entry name" value="NLR-like"/>
</dbReference>
<dbReference type="PROSITE" id="PS50088">
    <property type="entry name" value="ANK_REPEAT"/>
    <property type="match status" value="6"/>
</dbReference>
<dbReference type="Pfam" id="PF01048">
    <property type="entry name" value="PNP_UDP_1"/>
    <property type="match status" value="1"/>
</dbReference>
<evidence type="ECO:0000256" key="1">
    <source>
        <dbReference type="ARBA" id="ARBA00022737"/>
    </source>
</evidence>
<feature type="repeat" description="ANK" evidence="2">
    <location>
        <begin position="947"/>
        <end position="979"/>
    </location>
</feature>